<name>A0A371PAJ9_9ACTN</name>
<feature type="transmembrane region" description="Helical" evidence="12">
    <location>
        <begin position="225"/>
        <end position="255"/>
    </location>
</feature>
<keyword evidence="8 12" id="KW-0472">Membrane</keyword>
<evidence type="ECO:0000256" key="9">
    <source>
        <dbReference type="ARBA" id="ARBA00025439"/>
    </source>
</evidence>
<feature type="transmembrane region" description="Helical" evidence="12">
    <location>
        <begin position="316"/>
        <end position="334"/>
    </location>
</feature>
<evidence type="ECO:0000256" key="7">
    <source>
        <dbReference type="ARBA" id="ARBA00022989"/>
    </source>
</evidence>
<evidence type="ECO:0000313" key="14">
    <source>
        <dbReference type="Proteomes" id="UP000265581"/>
    </source>
</evidence>
<feature type="transmembrane region" description="Helical" evidence="12">
    <location>
        <begin position="191"/>
        <end position="213"/>
    </location>
</feature>
<evidence type="ECO:0000256" key="6">
    <source>
        <dbReference type="ARBA" id="ARBA00022692"/>
    </source>
</evidence>
<feature type="transmembrane region" description="Helical" evidence="12">
    <location>
        <begin position="68"/>
        <end position="88"/>
    </location>
</feature>
<keyword evidence="7 12" id="KW-1133">Transmembrane helix</keyword>
<protein>
    <recommendedName>
        <fullName evidence="10">Autoinducer 2 import system permease protein LsrC</fullName>
    </recommendedName>
</protein>
<evidence type="ECO:0000256" key="12">
    <source>
        <dbReference type="SAM" id="Phobius"/>
    </source>
</evidence>
<comment type="caution">
    <text evidence="13">The sequence shown here is derived from an EMBL/GenBank/DDBJ whole genome shotgun (WGS) entry which is preliminary data.</text>
</comment>
<evidence type="ECO:0000256" key="3">
    <source>
        <dbReference type="ARBA" id="ARBA00022448"/>
    </source>
</evidence>
<dbReference type="Pfam" id="PF02653">
    <property type="entry name" value="BPD_transp_2"/>
    <property type="match status" value="1"/>
</dbReference>
<dbReference type="Proteomes" id="UP000265581">
    <property type="component" value="Unassembled WGS sequence"/>
</dbReference>
<dbReference type="PANTHER" id="PTHR32196">
    <property type="entry name" value="ABC TRANSPORTER PERMEASE PROTEIN YPHD-RELATED-RELATED"/>
    <property type="match status" value="1"/>
</dbReference>
<evidence type="ECO:0000256" key="5">
    <source>
        <dbReference type="ARBA" id="ARBA00022519"/>
    </source>
</evidence>
<evidence type="ECO:0000256" key="4">
    <source>
        <dbReference type="ARBA" id="ARBA00022475"/>
    </source>
</evidence>
<organism evidence="13 14">
    <name type="scientific">Aeromicrobium endophyticum</name>
    <dbReference type="NCBI Taxonomy" id="2292704"/>
    <lineage>
        <taxon>Bacteria</taxon>
        <taxon>Bacillati</taxon>
        <taxon>Actinomycetota</taxon>
        <taxon>Actinomycetes</taxon>
        <taxon>Propionibacteriales</taxon>
        <taxon>Nocardioidaceae</taxon>
        <taxon>Aeromicrobium</taxon>
    </lineage>
</organism>
<comment type="function">
    <text evidence="9">Part of the ABC transporter complex LsrABCD involved in autoinducer 2 (AI-2) import. Probably responsible for the translocation of the substrate across the membrane.</text>
</comment>
<feature type="transmembrane region" description="Helical" evidence="12">
    <location>
        <begin position="267"/>
        <end position="286"/>
    </location>
</feature>
<dbReference type="GO" id="GO:0022857">
    <property type="term" value="F:transmembrane transporter activity"/>
    <property type="evidence" value="ECO:0007669"/>
    <property type="project" value="InterPro"/>
</dbReference>
<evidence type="ECO:0000256" key="10">
    <source>
        <dbReference type="ARBA" id="ARBA00039382"/>
    </source>
</evidence>
<evidence type="ECO:0000256" key="1">
    <source>
        <dbReference type="ARBA" id="ARBA00004651"/>
    </source>
</evidence>
<dbReference type="PANTHER" id="PTHR32196:SF29">
    <property type="entry name" value="AUTOINDUCER 2 IMPORT SYSTEM PERMEASE PROTEIN LSRC"/>
    <property type="match status" value="1"/>
</dbReference>
<keyword evidence="3" id="KW-0813">Transport</keyword>
<evidence type="ECO:0000313" key="13">
    <source>
        <dbReference type="EMBL" id="REK72959.1"/>
    </source>
</evidence>
<keyword evidence="4" id="KW-1003">Cell membrane</keyword>
<accession>A0A371PAJ9</accession>
<feature type="region of interest" description="Disordered" evidence="11">
    <location>
        <begin position="1"/>
        <end position="25"/>
    </location>
</feature>
<proteinExistence type="predicted"/>
<keyword evidence="6 12" id="KW-0812">Transmembrane</keyword>
<evidence type="ECO:0000256" key="11">
    <source>
        <dbReference type="SAM" id="MobiDB-lite"/>
    </source>
</evidence>
<evidence type="ECO:0000256" key="2">
    <source>
        <dbReference type="ARBA" id="ARBA00011262"/>
    </source>
</evidence>
<comment type="subcellular location">
    <subcellularLocation>
        <location evidence="1">Cell membrane</location>
        <topology evidence="1">Multi-pass membrane protein</topology>
    </subcellularLocation>
</comment>
<dbReference type="GO" id="GO:0005886">
    <property type="term" value="C:plasma membrane"/>
    <property type="evidence" value="ECO:0007669"/>
    <property type="project" value="UniProtKB-SubCell"/>
</dbReference>
<sequence length="340" mass="34959">MSSTESAVTDQAAAPAAPEGPRSSRSSVLRPIAANRPLIAVLFLMLLVGFFAVKLPDTYLTADNMKSVLTQQSTLLVLALGVTFVLVIGEFDLSFASTIGLSGASSILLMSNHDVSPLVAVVAAILVGGAVGVVNGVAVAWGRAPAFIATLAAGSAAVGIEQLMTSNNTISDNIPLGYLGFTLNEHLGLPWSTWLTLLLVVVAVVVMSFTTLGRRLRATGMNPTAVTLAGISVSLVRLSAFVVLGLLAGLAGVMVTSQGGSYFPNSGAGLLLPPYSAVFLGAAIVGRGRFSPAATVFGVVFIALLERGLTMMDQKAAVIQLIEGAVLLAAVVLARQERKQ</sequence>
<dbReference type="InterPro" id="IPR001851">
    <property type="entry name" value="ABC_transp_permease"/>
</dbReference>
<feature type="transmembrane region" description="Helical" evidence="12">
    <location>
        <begin position="118"/>
        <end position="141"/>
    </location>
</feature>
<feature type="transmembrane region" description="Helical" evidence="12">
    <location>
        <begin position="38"/>
        <end position="56"/>
    </location>
</feature>
<keyword evidence="5" id="KW-0997">Cell inner membrane</keyword>
<dbReference type="CDD" id="cd06579">
    <property type="entry name" value="TM_PBP1_transp_AraH_like"/>
    <property type="match status" value="1"/>
</dbReference>
<feature type="transmembrane region" description="Helical" evidence="12">
    <location>
        <begin position="293"/>
        <end position="310"/>
    </location>
</feature>
<reference evidence="13 14" key="1">
    <citation type="submission" date="2018-08" db="EMBL/GenBank/DDBJ databases">
        <title>Aeromicrobium sp. M2KJ-4, whole genome shotgun sequence.</title>
        <authorList>
            <person name="Tuo L."/>
        </authorList>
    </citation>
    <scope>NUCLEOTIDE SEQUENCE [LARGE SCALE GENOMIC DNA]</scope>
    <source>
        <strain evidence="13 14">M2KJ-4</strain>
    </source>
</reference>
<keyword evidence="14" id="KW-1185">Reference proteome</keyword>
<gene>
    <name evidence="13" type="ORF">DX116_05030</name>
</gene>
<evidence type="ECO:0000256" key="8">
    <source>
        <dbReference type="ARBA" id="ARBA00023136"/>
    </source>
</evidence>
<dbReference type="AlphaFoldDB" id="A0A371PAJ9"/>
<dbReference type="EMBL" id="QUBR01000001">
    <property type="protein sequence ID" value="REK72959.1"/>
    <property type="molecule type" value="Genomic_DNA"/>
</dbReference>
<comment type="subunit">
    <text evidence="2">The complex is composed of two ATP-binding proteins (LsrA), two transmembrane proteins (LsrC and LsrD) and a solute-binding protein (LsrB).</text>
</comment>